<organism evidence="4 5">
    <name type="scientific">Fragilariopsis cylindrus CCMP1102</name>
    <dbReference type="NCBI Taxonomy" id="635003"/>
    <lineage>
        <taxon>Eukaryota</taxon>
        <taxon>Sar</taxon>
        <taxon>Stramenopiles</taxon>
        <taxon>Ochrophyta</taxon>
        <taxon>Bacillariophyta</taxon>
        <taxon>Bacillariophyceae</taxon>
        <taxon>Bacillariophycidae</taxon>
        <taxon>Bacillariales</taxon>
        <taxon>Bacillariaceae</taxon>
        <taxon>Fragilariopsis</taxon>
    </lineage>
</organism>
<dbReference type="GO" id="GO:0019988">
    <property type="term" value="P:charged-tRNA amino acid modification"/>
    <property type="evidence" value="ECO:0007669"/>
    <property type="project" value="InterPro"/>
</dbReference>
<reference evidence="4 5" key="1">
    <citation type="submission" date="2016-09" db="EMBL/GenBank/DDBJ databases">
        <title>Extensive genetic diversity and differential bi-allelic expression allows diatom success in the polar Southern Ocean.</title>
        <authorList>
            <consortium name="DOE Joint Genome Institute"/>
            <person name="Mock T."/>
            <person name="Otillar R.P."/>
            <person name="Strauss J."/>
            <person name="Dupont C."/>
            <person name="Frickenhaus S."/>
            <person name="Maumus F."/>
            <person name="Mcmullan M."/>
            <person name="Sanges R."/>
            <person name="Schmutz J."/>
            <person name="Toseland A."/>
            <person name="Valas R."/>
            <person name="Veluchamy A."/>
            <person name="Ward B.J."/>
            <person name="Allen A."/>
            <person name="Barry K."/>
            <person name="Falciatore A."/>
            <person name="Ferrante M."/>
            <person name="Fortunato A.E."/>
            <person name="Gloeckner G."/>
            <person name="Gruber A."/>
            <person name="Hipkin R."/>
            <person name="Janech M."/>
            <person name="Kroth P."/>
            <person name="Leese F."/>
            <person name="Lindquist E."/>
            <person name="Lyon B.R."/>
            <person name="Martin J."/>
            <person name="Mayer C."/>
            <person name="Parker M."/>
            <person name="Quesneville H."/>
            <person name="Raymond J."/>
            <person name="Uhlig C."/>
            <person name="Valentin K.U."/>
            <person name="Worden A.Z."/>
            <person name="Armbrust E.V."/>
            <person name="Bowler C."/>
            <person name="Green B."/>
            <person name="Moulton V."/>
            <person name="Van Oosterhout C."/>
            <person name="Grigoriev I."/>
        </authorList>
    </citation>
    <scope>NUCLEOTIDE SEQUENCE [LARGE SCALE GENOMIC DNA]</scope>
    <source>
        <strain evidence="4 5">CCMP1102</strain>
    </source>
</reference>
<dbReference type="PANTHER" id="PTHR31811">
    <property type="entry name" value="TRNA A64-2'-O-RIBOSYLPHOSPHATE TRANSFERASE"/>
    <property type="match status" value="1"/>
</dbReference>
<dbReference type="OrthoDB" id="45256at2759"/>
<dbReference type="Pfam" id="PF17184">
    <property type="entry name" value="Rit1_C"/>
    <property type="match status" value="1"/>
</dbReference>
<dbReference type="InterPro" id="IPR033449">
    <property type="entry name" value="Rit1_N"/>
</dbReference>
<feature type="compositionally biased region" description="Acidic residues" evidence="1">
    <location>
        <begin position="410"/>
        <end position="419"/>
    </location>
</feature>
<dbReference type="Pfam" id="PF04179">
    <property type="entry name" value="Init_tRNA_PT"/>
    <property type="match status" value="1"/>
</dbReference>
<dbReference type="GO" id="GO:0043399">
    <property type="term" value="F:tRNA adenosine(64)-2'-O-ribosylphosphate transferase activity"/>
    <property type="evidence" value="ECO:0007669"/>
    <property type="project" value="InterPro"/>
</dbReference>
<gene>
    <name evidence="4" type="ORF">FRACYDRAFT_254553</name>
</gene>
<keyword evidence="5" id="KW-1185">Reference proteome</keyword>
<feature type="domain" description="Rit1 DUSP-like" evidence="2">
    <location>
        <begin position="299"/>
        <end position="355"/>
    </location>
</feature>
<accession>A0A1E7EKU4</accession>
<sequence>MTELIKDYFVVVCWNPSQYVFIGNDESTSTGTSTSTSADTTGSIIIDKRKKKTNNYNKNTKKKRQNIIWIDNNKDDNDDGNGNGSNETTGPQGSYGYYYTPGAADDEESWARHLTPTLFWRHHQQIMNPKLNDDQVDTLIDELLQQEAQQQEDDSMYINNTTKKKINDENNSNCEKITTTTTTMINQHQQKNPIFSYSDRIGDTNLWIGSRRAGRPPECWGSADGDGDDGFDAILNVTTQEYADISIPPDPKMKKDLVEDFVDGCNITNSNTSSSSSNNNNTNDGSSNIAGQTNRNFYYLQLPVEEGKRDRTQLEKWMTVGLVFIIHHLQKGRRVLVHCAQGKDRSVAVALACVIISCPLQFPLQLRPGFHTWDILSTLVDYDGDGEKDNDNYNDDGHGHGHVDKYNDNSDTENTENDDDRTTIRKPACYYYLSSGIPTALVTRLLNSKNGGRELLLTWVHSQHQIQTKKDIIEHGCLADKENIRIALHLIRQDREVADPTRSTMQKIHRFFMSADLYRPSV</sequence>
<proteinExistence type="predicted"/>
<name>A0A1E7EKU4_9STRA</name>
<protein>
    <submittedName>
        <fullName evidence="4">Uncharacterized protein</fullName>
    </submittedName>
</protein>
<feature type="compositionally biased region" description="Basic and acidic residues" evidence="1">
    <location>
        <begin position="387"/>
        <end position="408"/>
    </location>
</feature>
<dbReference type="InterPro" id="IPR033421">
    <property type="entry name" value="Rit1_DUSP-like"/>
</dbReference>
<dbReference type="InParanoid" id="A0A1E7EKU4"/>
<feature type="region of interest" description="Disordered" evidence="1">
    <location>
        <begin position="64"/>
        <end position="100"/>
    </location>
</feature>
<feature type="region of interest" description="Disordered" evidence="1">
    <location>
        <begin position="387"/>
        <end position="421"/>
    </location>
</feature>
<evidence type="ECO:0000313" key="4">
    <source>
        <dbReference type="EMBL" id="OEU06532.1"/>
    </source>
</evidence>
<evidence type="ECO:0000259" key="3">
    <source>
        <dbReference type="Pfam" id="PF17184"/>
    </source>
</evidence>
<feature type="region of interest" description="Disordered" evidence="1">
    <location>
        <begin position="268"/>
        <end position="290"/>
    </location>
</feature>
<dbReference type="GO" id="GO:0005737">
    <property type="term" value="C:cytoplasm"/>
    <property type="evidence" value="ECO:0007669"/>
    <property type="project" value="TreeGrafter"/>
</dbReference>
<dbReference type="PANTHER" id="PTHR31811:SF0">
    <property type="entry name" value="TRNA A64-2'-O-RIBOSYLPHOSPHATE TRANSFERASE"/>
    <property type="match status" value="1"/>
</dbReference>
<dbReference type="InterPro" id="IPR007306">
    <property type="entry name" value="Rit1"/>
</dbReference>
<evidence type="ECO:0000313" key="5">
    <source>
        <dbReference type="Proteomes" id="UP000095751"/>
    </source>
</evidence>
<dbReference type="Gene3D" id="3.90.190.10">
    <property type="entry name" value="Protein tyrosine phosphatase superfamily"/>
    <property type="match status" value="1"/>
</dbReference>
<dbReference type="SUPFAM" id="SSF52799">
    <property type="entry name" value="(Phosphotyrosine protein) phosphatases II"/>
    <property type="match status" value="1"/>
</dbReference>
<feature type="compositionally biased region" description="Low complexity" evidence="1">
    <location>
        <begin position="268"/>
        <end position="288"/>
    </location>
</feature>
<dbReference type="InterPro" id="IPR029021">
    <property type="entry name" value="Prot-tyrosine_phosphatase-like"/>
</dbReference>
<dbReference type="KEGG" id="fcy:FRACYDRAFT_254553"/>
<evidence type="ECO:0000256" key="1">
    <source>
        <dbReference type="SAM" id="MobiDB-lite"/>
    </source>
</evidence>
<feature type="domain" description="Rit1 N-terminal" evidence="3">
    <location>
        <begin position="62"/>
        <end position="144"/>
    </location>
</feature>
<dbReference type="Proteomes" id="UP000095751">
    <property type="component" value="Unassembled WGS sequence"/>
</dbReference>
<dbReference type="EMBL" id="KV784408">
    <property type="protein sequence ID" value="OEU06532.1"/>
    <property type="molecule type" value="Genomic_DNA"/>
</dbReference>
<evidence type="ECO:0000259" key="2">
    <source>
        <dbReference type="Pfam" id="PF04179"/>
    </source>
</evidence>
<dbReference type="AlphaFoldDB" id="A0A1E7EKU4"/>